<keyword evidence="11" id="KW-1185">Reference proteome</keyword>
<evidence type="ECO:0000313" key="10">
    <source>
        <dbReference type="EMBL" id="SDM99647.1"/>
    </source>
</evidence>
<gene>
    <name evidence="10" type="ORF">SAMN05192585_10931</name>
</gene>
<evidence type="ECO:0000256" key="6">
    <source>
        <dbReference type="ARBA" id="ARBA00023139"/>
    </source>
</evidence>
<reference evidence="10 11" key="1">
    <citation type="submission" date="2016-10" db="EMBL/GenBank/DDBJ databases">
        <authorList>
            <person name="de Groot N.N."/>
        </authorList>
    </citation>
    <scope>NUCLEOTIDE SEQUENCE [LARGE SCALE GENOMIC DNA]</scope>
    <source>
        <strain evidence="10 11">CGMCC 1.5012</strain>
    </source>
</reference>
<dbReference type="PANTHER" id="PTHR35789">
    <property type="entry name" value="SPORE GERMINATION PROTEIN B3"/>
    <property type="match status" value="1"/>
</dbReference>
<dbReference type="Proteomes" id="UP000199182">
    <property type="component" value="Unassembled WGS sequence"/>
</dbReference>
<evidence type="ECO:0000256" key="1">
    <source>
        <dbReference type="ARBA" id="ARBA00004635"/>
    </source>
</evidence>
<keyword evidence="3" id="KW-0309">Germination</keyword>
<sequence>MNTHAVRHFGIRIAAILLSLLLLCGCWNRRELDTMSIVLGCGIDKGEKPGEINLICQIEKPSPAGGEGGAGAPAAKFLNVVNKGTDVFTILRDCNSQLGRKLYFPHNQVLIFGEDFAKEGIRKQLDFFLRDPETRMTVMVFVAMGKASEAMNQPTVMEGAPVIDIVNMLQSQENTSEAPQIEVLDLLTALISPTTSAVAPLVSIEKDGDKTKSVVAGTGIFKGDKLVSALNGVETRGFLWVKGKVKSGIINFPFMDGDVSLEIIKAKSKVKPILLPDGTPMVKVEVTETSNLGAQNSMIDMSSVEMMNMLENRSAEVIKSEILYTLQKTKVLGTDIYGFGDLFHQHYHKEWKAMEDKWKDLYRDLKVEVTVKTQLNATGKVTRPAYPPVQKQG</sequence>
<comment type="subcellular location">
    <subcellularLocation>
        <location evidence="1">Membrane</location>
        <topology evidence="1">Lipid-anchor</topology>
    </subcellularLocation>
</comment>
<dbReference type="InterPro" id="IPR046953">
    <property type="entry name" value="Spore_GerAC-like_C"/>
</dbReference>
<dbReference type="NCBIfam" id="TIGR02887">
    <property type="entry name" value="spore_ger_x_C"/>
    <property type="match status" value="1"/>
</dbReference>
<dbReference type="Gene3D" id="3.30.300.210">
    <property type="entry name" value="Nutrient germinant receptor protein C, domain 3"/>
    <property type="match status" value="1"/>
</dbReference>
<comment type="similarity">
    <text evidence="2">Belongs to the GerABKC lipoprotein family.</text>
</comment>
<keyword evidence="4" id="KW-0732">Signal</keyword>
<organism evidence="10 11">
    <name type="scientific">Acetanaerobacterium elongatum</name>
    <dbReference type="NCBI Taxonomy" id="258515"/>
    <lineage>
        <taxon>Bacteria</taxon>
        <taxon>Bacillati</taxon>
        <taxon>Bacillota</taxon>
        <taxon>Clostridia</taxon>
        <taxon>Eubacteriales</taxon>
        <taxon>Oscillospiraceae</taxon>
        <taxon>Acetanaerobacterium</taxon>
    </lineage>
</organism>
<protein>
    <submittedName>
        <fullName evidence="10">Spore germination protein KC</fullName>
    </submittedName>
</protein>
<keyword evidence="6" id="KW-0564">Palmitate</keyword>
<evidence type="ECO:0000256" key="4">
    <source>
        <dbReference type="ARBA" id="ARBA00022729"/>
    </source>
</evidence>
<dbReference type="OrthoDB" id="9816067at2"/>
<keyword evidence="7" id="KW-0449">Lipoprotein</keyword>
<evidence type="ECO:0000256" key="2">
    <source>
        <dbReference type="ARBA" id="ARBA00007886"/>
    </source>
</evidence>
<accession>A0A1G9XS66</accession>
<evidence type="ECO:0000313" key="11">
    <source>
        <dbReference type="Proteomes" id="UP000199182"/>
    </source>
</evidence>
<dbReference type="EMBL" id="FNID01000009">
    <property type="protein sequence ID" value="SDM99647.1"/>
    <property type="molecule type" value="Genomic_DNA"/>
</dbReference>
<dbReference type="STRING" id="258515.SAMN05192585_10931"/>
<evidence type="ECO:0000259" key="8">
    <source>
        <dbReference type="Pfam" id="PF05504"/>
    </source>
</evidence>
<feature type="domain" description="Spore germination protein N-terminal" evidence="9">
    <location>
        <begin position="28"/>
        <end position="204"/>
    </location>
</feature>
<dbReference type="GO" id="GO:0016020">
    <property type="term" value="C:membrane"/>
    <property type="evidence" value="ECO:0007669"/>
    <property type="project" value="UniProtKB-SubCell"/>
</dbReference>
<keyword evidence="5" id="KW-0472">Membrane</keyword>
<name>A0A1G9XS66_9FIRM</name>
<dbReference type="AlphaFoldDB" id="A0A1G9XS66"/>
<dbReference type="PROSITE" id="PS51257">
    <property type="entry name" value="PROKAR_LIPOPROTEIN"/>
    <property type="match status" value="1"/>
</dbReference>
<proteinExistence type="inferred from homology"/>
<dbReference type="Pfam" id="PF25198">
    <property type="entry name" value="Spore_GerAC_N"/>
    <property type="match status" value="1"/>
</dbReference>
<dbReference type="PANTHER" id="PTHR35789:SF1">
    <property type="entry name" value="SPORE GERMINATION PROTEIN B3"/>
    <property type="match status" value="1"/>
</dbReference>
<dbReference type="GO" id="GO:0009847">
    <property type="term" value="P:spore germination"/>
    <property type="evidence" value="ECO:0007669"/>
    <property type="project" value="InterPro"/>
</dbReference>
<dbReference type="InterPro" id="IPR008844">
    <property type="entry name" value="Spore_GerAC-like"/>
</dbReference>
<feature type="domain" description="Spore germination GerAC-like C-terminal" evidence="8">
    <location>
        <begin position="217"/>
        <end position="379"/>
    </location>
</feature>
<dbReference type="InterPro" id="IPR057336">
    <property type="entry name" value="GerAC_N"/>
</dbReference>
<dbReference type="RefSeq" id="WP_092638909.1">
    <property type="nucleotide sequence ID" value="NZ_FNID01000009.1"/>
</dbReference>
<evidence type="ECO:0000256" key="3">
    <source>
        <dbReference type="ARBA" id="ARBA00022544"/>
    </source>
</evidence>
<dbReference type="InterPro" id="IPR038501">
    <property type="entry name" value="Spore_GerAC_C_sf"/>
</dbReference>
<evidence type="ECO:0000259" key="9">
    <source>
        <dbReference type="Pfam" id="PF25198"/>
    </source>
</evidence>
<evidence type="ECO:0000256" key="7">
    <source>
        <dbReference type="ARBA" id="ARBA00023288"/>
    </source>
</evidence>
<dbReference type="Pfam" id="PF05504">
    <property type="entry name" value="Spore_GerAC"/>
    <property type="match status" value="1"/>
</dbReference>
<evidence type="ECO:0000256" key="5">
    <source>
        <dbReference type="ARBA" id="ARBA00023136"/>
    </source>
</evidence>